<dbReference type="RefSeq" id="WP_267654841.1">
    <property type="nucleotide sequence ID" value="NZ_JAOVZR010000001.1"/>
</dbReference>
<dbReference type="EMBL" id="JAOVZR010000001">
    <property type="protein sequence ID" value="MCY0149350.1"/>
    <property type="molecule type" value="Genomic_DNA"/>
</dbReference>
<feature type="compositionally biased region" description="Basic and acidic residues" evidence="2">
    <location>
        <begin position="404"/>
        <end position="426"/>
    </location>
</feature>
<evidence type="ECO:0000259" key="3">
    <source>
        <dbReference type="Pfam" id="PF03432"/>
    </source>
</evidence>
<accession>A0ABT3ZC46</accession>
<reference evidence="4" key="1">
    <citation type="submission" date="2022-10" db="EMBL/GenBank/DDBJ databases">
        <title>Hoeflea sp. G2-23, isolated from marine algae.</title>
        <authorList>
            <person name="Kristyanto S."/>
            <person name="Kim J.M."/>
            <person name="Jeon C.O."/>
        </authorList>
    </citation>
    <scope>NUCLEOTIDE SEQUENCE</scope>
    <source>
        <strain evidence="4">G2-23</strain>
    </source>
</reference>
<dbReference type="Proteomes" id="UP001073227">
    <property type="component" value="Unassembled WGS sequence"/>
</dbReference>
<comment type="caution">
    <text evidence="4">The sequence shown here is derived from an EMBL/GenBank/DDBJ whole genome shotgun (WGS) entry which is preliminary data.</text>
</comment>
<sequence>MILKGSQRGAASNLSAHLMNDRDNDHVTVLEVRGFVARDLHGAFAEAHAISKGTKCEQFLFSLSLSPPKDHTGSEQDFVDAINRAEEKLKLSGQPRAIVLHEKEGRRHAHVVWSRIDAKTMKAINLPHYKLKLNDLARQIYLDHGWSLPDGLRRDGGKSPLNFTLAEWQQAKRVNLDPREIKQSFIDAWNLSDSAKGLQNALEERGYFLCRGDRRGFVAVDTKGEVFSVARMLGIKTKEVNARLGDPQDLYSVDQTRDIIQSKLSDTLHCYIDEVDRKHEKDFEPLKTKRSAMVANHRIERAQLKRGQAQRWQAETEERSARIDGGIKGVWQKLSGSAAKIKSQNELEAWDALKRDQSQRDGLVKVQMKERQSLQRQIDTLRRKHAQDRRILARDIAQSMRTADQMERMRDVERSKTRTRETGLRL</sequence>
<protein>
    <submittedName>
        <fullName evidence="4">Relaxase/mobilization nuclease domain-containing protein</fullName>
    </submittedName>
</protein>
<organism evidence="4 5">
    <name type="scientific">Hoeflea algicola</name>
    <dbReference type="NCBI Taxonomy" id="2983763"/>
    <lineage>
        <taxon>Bacteria</taxon>
        <taxon>Pseudomonadati</taxon>
        <taxon>Pseudomonadota</taxon>
        <taxon>Alphaproteobacteria</taxon>
        <taxon>Hyphomicrobiales</taxon>
        <taxon>Rhizobiaceae</taxon>
        <taxon>Hoeflea</taxon>
    </lineage>
</organism>
<keyword evidence="1" id="KW-0175">Coiled coil</keyword>
<keyword evidence="5" id="KW-1185">Reference proteome</keyword>
<gene>
    <name evidence="4" type="ORF">OEG84_16945</name>
</gene>
<dbReference type="InterPro" id="IPR005094">
    <property type="entry name" value="Endonuclease_MobA/VirD2"/>
</dbReference>
<name>A0ABT3ZC46_9HYPH</name>
<evidence type="ECO:0000313" key="5">
    <source>
        <dbReference type="Proteomes" id="UP001073227"/>
    </source>
</evidence>
<evidence type="ECO:0000256" key="2">
    <source>
        <dbReference type="SAM" id="MobiDB-lite"/>
    </source>
</evidence>
<feature type="coiled-coil region" evidence="1">
    <location>
        <begin position="364"/>
        <end position="391"/>
    </location>
</feature>
<evidence type="ECO:0000313" key="4">
    <source>
        <dbReference type="EMBL" id="MCY0149350.1"/>
    </source>
</evidence>
<proteinExistence type="predicted"/>
<evidence type="ECO:0000256" key="1">
    <source>
        <dbReference type="SAM" id="Coils"/>
    </source>
</evidence>
<feature type="region of interest" description="Disordered" evidence="2">
    <location>
        <begin position="400"/>
        <end position="426"/>
    </location>
</feature>
<dbReference type="Pfam" id="PF03432">
    <property type="entry name" value="Relaxase"/>
    <property type="match status" value="1"/>
</dbReference>
<feature type="domain" description="MobA/VirD2-like nuclease" evidence="3">
    <location>
        <begin position="23"/>
        <end position="146"/>
    </location>
</feature>